<reference evidence="3 4" key="1">
    <citation type="submission" date="2017-02" db="EMBL/GenBank/DDBJ databases">
        <title>Genomes of Trichoderma spp. with biocontrol activity.</title>
        <authorList>
            <person name="Gardiner D."/>
            <person name="Kazan K."/>
            <person name="Vos C."/>
            <person name="Harvey P."/>
        </authorList>
    </citation>
    <scope>NUCLEOTIDE SEQUENCE [LARGE SCALE GENOMIC DNA]</scope>
    <source>
        <strain evidence="3 4">A5MH</strain>
    </source>
</reference>
<dbReference type="PANTHER" id="PTHR46082">
    <property type="entry name" value="ATP/GTP-BINDING PROTEIN-RELATED"/>
    <property type="match status" value="1"/>
</dbReference>
<comment type="caution">
    <text evidence="3">The sequence shown here is derived from an EMBL/GenBank/DDBJ whole genome shotgun (WGS) entry which is preliminary data.</text>
</comment>
<dbReference type="PANTHER" id="PTHR46082:SF6">
    <property type="entry name" value="AAA+ ATPASE DOMAIN-CONTAINING PROTEIN-RELATED"/>
    <property type="match status" value="1"/>
</dbReference>
<dbReference type="Pfam" id="PF01048">
    <property type="entry name" value="PNP_UDP_1"/>
    <property type="match status" value="1"/>
</dbReference>
<dbReference type="Gene3D" id="3.40.50.1580">
    <property type="entry name" value="Nucleoside phosphorylase domain"/>
    <property type="match status" value="1"/>
</dbReference>
<protein>
    <recommendedName>
        <fullName evidence="2">Nucleoside phosphorylase domain-containing protein</fullName>
    </recommendedName>
</protein>
<dbReference type="SUPFAM" id="SSF53167">
    <property type="entry name" value="Purine and uridine phosphorylases"/>
    <property type="match status" value="1"/>
</dbReference>
<dbReference type="InterPro" id="IPR000845">
    <property type="entry name" value="Nucleoside_phosphorylase_d"/>
</dbReference>
<name>A0A2K0T7I3_9HYPO</name>
<accession>A0A2K0T7I3</accession>
<evidence type="ECO:0000313" key="4">
    <source>
        <dbReference type="Proteomes" id="UP000236546"/>
    </source>
</evidence>
<evidence type="ECO:0000259" key="2">
    <source>
        <dbReference type="Pfam" id="PF01048"/>
    </source>
</evidence>
<dbReference type="GO" id="GO:0003824">
    <property type="term" value="F:catalytic activity"/>
    <property type="evidence" value="ECO:0007669"/>
    <property type="project" value="InterPro"/>
</dbReference>
<dbReference type="AlphaFoldDB" id="A0A2K0T7I3"/>
<gene>
    <name evidence="3" type="ORF">TGAMA5MH_06581</name>
</gene>
<dbReference type="GO" id="GO:0009116">
    <property type="term" value="P:nucleoside metabolic process"/>
    <property type="evidence" value="ECO:0007669"/>
    <property type="project" value="InterPro"/>
</dbReference>
<dbReference type="InterPro" id="IPR053137">
    <property type="entry name" value="NLR-like"/>
</dbReference>
<dbReference type="OrthoDB" id="20872at2759"/>
<evidence type="ECO:0000313" key="3">
    <source>
        <dbReference type="EMBL" id="PNP41480.1"/>
    </source>
</evidence>
<evidence type="ECO:0000256" key="1">
    <source>
        <dbReference type="SAM" id="MobiDB-lite"/>
    </source>
</evidence>
<proteinExistence type="predicted"/>
<dbReference type="EMBL" id="MTYH01000057">
    <property type="protein sequence ID" value="PNP41480.1"/>
    <property type="molecule type" value="Genomic_DNA"/>
</dbReference>
<feature type="domain" description="Nucleoside phosphorylase" evidence="2">
    <location>
        <begin position="80"/>
        <end position="239"/>
    </location>
</feature>
<organism evidence="3 4">
    <name type="scientific">Trichoderma gamsii</name>
    <dbReference type="NCBI Taxonomy" id="398673"/>
    <lineage>
        <taxon>Eukaryota</taxon>
        <taxon>Fungi</taxon>
        <taxon>Dikarya</taxon>
        <taxon>Ascomycota</taxon>
        <taxon>Pezizomycotina</taxon>
        <taxon>Sordariomycetes</taxon>
        <taxon>Hypocreomycetidae</taxon>
        <taxon>Hypocreales</taxon>
        <taxon>Hypocreaceae</taxon>
        <taxon>Trichoderma</taxon>
    </lineage>
</organism>
<feature type="region of interest" description="Disordered" evidence="1">
    <location>
        <begin position="1"/>
        <end position="31"/>
    </location>
</feature>
<sequence>MPSNVSIGNYGSGPQNVATGDGPQNNNNAGGLQINSGSFSGWLVNPFLGQGKAETLQVENQSEYSTSSQGQPRHREDFQVAVICALALEYDAVSLLFDQFWDEDDEPYGRAQGDTNIYTTGKIGNHNVVLALLPSIGTAAGAGVAASFRSSYSGLKTAFLVGVCGGVPSTGQDEILLGDVVISKTVVQYSLGRQYPGAFVAKDTVGDNLGRPSKAIRTLITSFETERGRRRLRQKAGQYLKDLQRAALEEGHRHSYQYPGVAEDKLFAATYVHKHWGLQAYSCSCSEEKDSFCDEAAHASCTELGCNEEQLVPRRRLETKKTMEPGYAQCPEIFIGGVASGDTVMKSGEHRDRIAKERNVIAFEMEGAGVWDEVPCIVVKGVCDYADSHKSKMWQPFAATTAAAVLKAILVQYPVTDLPSSHSSSAATGGSSR</sequence>
<dbReference type="Proteomes" id="UP000236546">
    <property type="component" value="Unassembled WGS sequence"/>
</dbReference>
<dbReference type="InterPro" id="IPR035994">
    <property type="entry name" value="Nucleoside_phosphorylase_sf"/>
</dbReference>